<evidence type="ECO:0000313" key="2">
    <source>
        <dbReference type="Proteomes" id="UP000076079"/>
    </source>
</evidence>
<dbReference type="KEGG" id="abac:LuPra_03546"/>
<dbReference type="RefSeq" id="WP_257724464.1">
    <property type="nucleotide sequence ID" value="NZ_CP015136.1"/>
</dbReference>
<name>A0A143PPM0_LUTPR</name>
<organism evidence="1 2">
    <name type="scientific">Luteitalea pratensis</name>
    <dbReference type="NCBI Taxonomy" id="1855912"/>
    <lineage>
        <taxon>Bacteria</taxon>
        <taxon>Pseudomonadati</taxon>
        <taxon>Acidobacteriota</taxon>
        <taxon>Vicinamibacteria</taxon>
        <taxon>Vicinamibacterales</taxon>
        <taxon>Vicinamibacteraceae</taxon>
        <taxon>Luteitalea</taxon>
    </lineage>
</organism>
<dbReference type="STRING" id="1855912.LuPra_03546"/>
<reference evidence="1 2" key="1">
    <citation type="journal article" date="2016" name="Genome Announc.">
        <title>First Complete Genome Sequence of a Subdivision 6 Acidobacterium Strain.</title>
        <authorList>
            <person name="Huang S."/>
            <person name="Vieira S."/>
            <person name="Bunk B."/>
            <person name="Riedel T."/>
            <person name="Sproer C."/>
            <person name="Overmann J."/>
        </authorList>
    </citation>
    <scope>NUCLEOTIDE SEQUENCE [LARGE SCALE GENOMIC DNA]</scope>
    <source>
        <strain evidence="2">DSM 100886 HEG_-6_39</strain>
    </source>
</reference>
<protein>
    <submittedName>
        <fullName evidence="1">Uncharacterized protein</fullName>
    </submittedName>
</protein>
<dbReference type="EMBL" id="CP015136">
    <property type="protein sequence ID" value="AMY10316.1"/>
    <property type="molecule type" value="Genomic_DNA"/>
</dbReference>
<reference evidence="2" key="2">
    <citation type="submission" date="2016-04" db="EMBL/GenBank/DDBJ databases">
        <title>First Complete Genome Sequence of a Subdivision 6 Acidobacterium.</title>
        <authorList>
            <person name="Huang S."/>
            <person name="Vieira S."/>
            <person name="Bunk B."/>
            <person name="Riedel T."/>
            <person name="Sproeer C."/>
            <person name="Overmann J."/>
        </authorList>
    </citation>
    <scope>NUCLEOTIDE SEQUENCE [LARGE SCALE GENOMIC DNA]</scope>
    <source>
        <strain evidence="2">DSM 100886 HEG_-6_39</strain>
    </source>
</reference>
<gene>
    <name evidence="1" type="ORF">LuPra_03546</name>
</gene>
<proteinExistence type="predicted"/>
<accession>A0A143PPM0</accession>
<dbReference type="AlphaFoldDB" id="A0A143PPM0"/>
<evidence type="ECO:0000313" key="1">
    <source>
        <dbReference type="EMBL" id="AMY10316.1"/>
    </source>
</evidence>
<dbReference type="Proteomes" id="UP000076079">
    <property type="component" value="Chromosome"/>
</dbReference>
<keyword evidence="2" id="KW-1185">Reference proteome</keyword>
<sequence length="43" mass="4374">MTPPTTSRPLAYDIAPAATLEWPRLARLLAAAAVIGAIIGSVG</sequence>